<reference evidence="1 2" key="1">
    <citation type="journal article" date="2022" name="bioRxiv">
        <title>Genomics of Preaxostyla Flagellates Illuminates Evolutionary Transitions and the Path Towards Mitochondrial Loss.</title>
        <authorList>
            <person name="Novak L.V.F."/>
            <person name="Treitli S.C."/>
            <person name="Pyrih J."/>
            <person name="Halakuc P."/>
            <person name="Pipaliya S.V."/>
            <person name="Vacek V."/>
            <person name="Brzon O."/>
            <person name="Soukal P."/>
            <person name="Eme L."/>
            <person name="Dacks J.B."/>
            <person name="Karnkowska A."/>
            <person name="Elias M."/>
            <person name="Hampl V."/>
        </authorList>
    </citation>
    <scope>NUCLEOTIDE SEQUENCE [LARGE SCALE GENOMIC DNA]</scope>
    <source>
        <strain evidence="1">NAU3</strain>
        <tissue evidence="1">Gut</tissue>
    </source>
</reference>
<keyword evidence="2" id="KW-1185">Reference proteome</keyword>
<dbReference type="EMBL" id="JARBJD010000024">
    <property type="protein sequence ID" value="KAK2960204.1"/>
    <property type="molecule type" value="Genomic_DNA"/>
</dbReference>
<gene>
    <name evidence="1" type="ORF">BLNAU_4757</name>
</gene>
<evidence type="ECO:0000313" key="2">
    <source>
        <dbReference type="Proteomes" id="UP001281761"/>
    </source>
</evidence>
<comment type="caution">
    <text evidence="1">The sequence shown here is derived from an EMBL/GenBank/DDBJ whole genome shotgun (WGS) entry which is preliminary data.</text>
</comment>
<sequence>MISAFSAKALYALVQADLIPQLVITLDPLSLSFPDCGHIHACLILSISKSTWLASLIALDCLEIEHSYEDQALFEMVLKQVLLPSERYIRNLCENRHSIVDGGMSANFLILLAQLLQISPYNRPFMDLVLNMPVILAIPSCLSFFDIDYSIWTFLRDMTKIELEWDRKEGECLQSATTLLCLLRMEGLEDAING</sequence>
<dbReference type="Proteomes" id="UP001281761">
    <property type="component" value="Unassembled WGS sequence"/>
</dbReference>
<accession>A0ABQ9Y929</accession>
<protein>
    <submittedName>
        <fullName evidence="1">Uncharacterized protein</fullName>
    </submittedName>
</protein>
<name>A0ABQ9Y929_9EUKA</name>
<proteinExistence type="predicted"/>
<evidence type="ECO:0000313" key="1">
    <source>
        <dbReference type="EMBL" id="KAK2960204.1"/>
    </source>
</evidence>
<organism evidence="1 2">
    <name type="scientific">Blattamonas nauphoetae</name>
    <dbReference type="NCBI Taxonomy" id="2049346"/>
    <lineage>
        <taxon>Eukaryota</taxon>
        <taxon>Metamonada</taxon>
        <taxon>Preaxostyla</taxon>
        <taxon>Oxymonadida</taxon>
        <taxon>Blattamonas</taxon>
    </lineage>
</organism>